<keyword evidence="11" id="KW-0573">Peptidoglycan synthesis</keyword>
<dbReference type="InterPro" id="IPR001264">
    <property type="entry name" value="Glyco_trans_51"/>
</dbReference>
<gene>
    <name evidence="21" type="ORF">EJQ19_11290</name>
</gene>
<dbReference type="InterPro" id="IPR036950">
    <property type="entry name" value="PBP_transglycosylase"/>
</dbReference>
<evidence type="ECO:0000313" key="21">
    <source>
        <dbReference type="EMBL" id="RTE09632.1"/>
    </source>
</evidence>
<keyword evidence="18" id="KW-1133">Transmembrane helix</keyword>
<sequence>MSDNERPQKPRTPQEKIQSDLPASMRWMRRIKKTFSFFFTLSILMLIALAGLLVYLRSQTLPVTKMMQTSQMYDVHGELIDTFYSGQNRQVVPLNEISPYLIHATLSVEDQHFYEHFGVDLKAVARAAIVNVQAMAKVQGAGTITQQLARNLYLNHDRTWTRKMKETMYAIQMEMQMSKDDILADYLNQIYYGHSTYGIETASQLFFGKHAKDLTLAESALIAGVPKGPRYYSPYYDMQNALDRQKVVLQLMVNSGYITQSAADAAAKEKLNILPLAKKKPSAAPYFRDYVRTIATETLGISEEQFDEGGIRIYTTLDKNAQHIAEEAVTKQLADKPELQAALVAVDPRSGEIKAMVGGRDYTENQFNRALSNKRQPGSSFKPFVYMVALQNGFTPATLVKSEPTVFTYDDGRQQYTPRNFNDQYPNANIDMRQAISKSDNIYAVHTVLAVGPDKVIDLARKLGVVSPMKPLPSLALGAFPVSPLEMASAFGAIANQGTHREPIAILRIEDAGGKVLYEARPKEDKVIPPAVAYVMTNLMESVFEEGGTGSRVASTIKRPIAGKTGTTDTDAWMVGFTPELATAVWVGYDKDRDISATESHLASPIFADFTEQTLEAIPPKLFPIPEGVTNVYIDPVSGKLSNEDCPNAQLESFISGTEPTTYCTGKPASKAGDTPPKGTGKTDNGSWWNDLKRWWNE</sequence>
<dbReference type="AlphaFoldDB" id="A0A430JF02"/>
<proteinExistence type="inferred from homology"/>
<evidence type="ECO:0000256" key="10">
    <source>
        <dbReference type="ARBA" id="ARBA00022960"/>
    </source>
</evidence>
<evidence type="ECO:0000256" key="15">
    <source>
        <dbReference type="ARBA" id="ARBA00034000"/>
    </source>
</evidence>
<evidence type="ECO:0000256" key="13">
    <source>
        <dbReference type="ARBA" id="ARBA00023268"/>
    </source>
</evidence>
<dbReference type="Gene3D" id="1.10.3810.10">
    <property type="entry name" value="Biosynthetic peptidoglycan transglycosylase-like"/>
    <property type="match status" value="1"/>
</dbReference>
<dbReference type="GO" id="GO:0005886">
    <property type="term" value="C:plasma membrane"/>
    <property type="evidence" value="ECO:0007669"/>
    <property type="project" value="UniProtKB-SubCell"/>
</dbReference>
<dbReference type="GO" id="GO:0009002">
    <property type="term" value="F:serine-type D-Ala-D-Ala carboxypeptidase activity"/>
    <property type="evidence" value="ECO:0007669"/>
    <property type="project" value="UniProtKB-EC"/>
</dbReference>
<keyword evidence="8" id="KW-0808">Transferase</keyword>
<comment type="similarity">
    <text evidence="3">In the N-terminal section; belongs to the glycosyltransferase 51 family.</text>
</comment>
<comment type="similarity">
    <text evidence="2">In the C-terminal section; belongs to the transpeptidase family.</text>
</comment>
<dbReference type="EMBL" id="RXHU01000028">
    <property type="protein sequence ID" value="RTE09632.1"/>
    <property type="molecule type" value="Genomic_DNA"/>
</dbReference>
<dbReference type="GO" id="GO:0071555">
    <property type="term" value="P:cell wall organization"/>
    <property type="evidence" value="ECO:0007669"/>
    <property type="project" value="UniProtKB-KW"/>
</dbReference>
<evidence type="ECO:0000256" key="17">
    <source>
        <dbReference type="SAM" id="MobiDB-lite"/>
    </source>
</evidence>
<evidence type="ECO:0000256" key="5">
    <source>
        <dbReference type="ARBA" id="ARBA00022645"/>
    </source>
</evidence>
<evidence type="ECO:0000256" key="16">
    <source>
        <dbReference type="ARBA" id="ARBA00049902"/>
    </source>
</evidence>
<evidence type="ECO:0000256" key="2">
    <source>
        <dbReference type="ARBA" id="ARBA00007090"/>
    </source>
</evidence>
<evidence type="ECO:0000256" key="8">
    <source>
        <dbReference type="ARBA" id="ARBA00022679"/>
    </source>
</evidence>
<dbReference type="GO" id="GO:0030288">
    <property type="term" value="C:outer membrane-bounded periplasmic space"/>
    <property type="evidence" value="ECO:0007669"/>
    <property type="project" value="TreeGrafter"/>
</dbReference>
<evidence type="ECO:0000256" key="14">
    <source>
        <dbReference type="ARBA" id="ARBA00023316"/>
    </source>
</evidence>
<dbReference type="RefSeq" id="WP_126141323.1">
    <property type="nucleotide sequence ID" value="NZ_RXHU01000028.1"/>
</dbReference>
<evidence type="ECO:0000256" key="4">
    <source>
        <dbReference type="ARBA" id="ARBA00022475"/>
    </source>
</evidence>
<evidence type="ECO:0000256" key="6">
    <source>
        <dbReference type="ARBA" id="ARBA00022670"/>
    </source>
</evidence>
<dbReference type="InterPro" id="IPR001460">
    <property type="entry name" value="PCN-bd_Tpept"/>
</dbReference>
<evidence type="ECO:0000256" key="11">
    <source>
        <dbReference type="ARBA" id="ARBA00022984"/>
    </source>
</evidence>
<dbReference type="GO" id="GO:0006508">
    <property type="term" value="P:proteolysis"/>
    <property type="evidence" value="ECO:0007669"/>
    <property type="project" value="UniProtKB-KW"/>
</dbReference>
<dbReference type="SUPFAM" id="SSF56601">
    <property type="entry name" value="beta-lactamase/transpeptidase-like"/>
    <property type="match status" value="1"/>
</dbReference>
<dbReference type="Pfam" id="PF00905">
    <property type="entry name" value="Transpeptidase"/>
    <property type="match status" value="1"/>
</dbReference>
<comment type="caution">
    <text evidence="21">The sequence shown here is derived from an EMBL/GenBank/DDBJ whole genome shotgun (WGS) entry which is preliminary data.</text>
</comment>
<evidence type="ECO:0000313" key="22">
    <source>
        <dbReference type="Proteomes" id="UP000276128"/>
    </source>
</evidence>
<dbReference type="PANTHER" id="PTHR32282:SF11">
    <property type="entry name" value="PENICILLIN-BINDING PROTEIN 1B"/>
    <property type="match status" value="1"/>
</dbReference>
<keyword evidence="22" id="KW-1185">Reference proteome</keyword>
<accession>A0A430JF02</accession>
<dbReference type="InterPro" id="IPR012338">
    <property type="entry name" value="Beta-lactam/transpept-like"/>
</dbReference>
<keyword evidence="13" id="KW-0511">Multifunctional enzyme</keyword>
<evidence type="ECO:0000259" key="19">
    <source>
        <dbReference type="Pfam" id="PF00905"/>
    </source>
</evidence>
<dbReference type="GO" id="GO:0008658">
    <property type="term" value="F:penicillin binding"/>
    <property type="evidence" value="ECO:0007669"/>
    <property type="project" value="InterPro"/>
</dbReference>
<dbReference type="InterPro" id="IPR050396">
    <property type="entry name" value="Glycosyltr_51/Transpeptidase"/>
</dbReference>
<comment type="catalytic activity">
    <reaction evidence="16">
        <text>[GlcNAc-(1-&gt;4)-Mur2Ac(oyl-L-Ala-gamma-D-Glu-L-Lys-D-Ala-D-Ala)](n)-di-trans,octa-cis-undecaprenyl diphosphate + beta-D-GlcNAc-(1-&gt;4)-Mur2Ac(oyl-L-Ala-gamma-D-Glu-L-Lys-D-Ala-D-Ala)-di-trans,octa-cis-undecaprenyl diphosphate = [GlcNAc-(1-&gt;4)-Mur2Ac(oyl-L-Ala-gamma-D-Glu-L-Lys-D-Ala-D-Ala)](n+1)-di-trans,octa-cis-undecaprenyl diphosphate + di-trans,octa-cis-undecaprenyl diphosphate + H(+)</text>
        <dbReference type="Rhea" id="RHEA:23708"/>
        <dbReference type="Rhea" id="RHEA-COMP:9602"/>
        <dbReference type="Rhea" id="RHEA-COMP:9603"/>
        <dbReference type="ChEBI" id="CHEBI:15378"/>
        <dbReference type="ChEBI" id="CHEBI:58405"/>
        <dbReference type="ChEBI" id="CHEBI:60033"/>
        <dbReference type="ChEBI" id="CHEBI:78435"/>
        <dbReference type="EC" id="2.4.99.28"/>
    </reaction>
</comment>
<dbReference type="Gene3D" id="3.40.710.10">
    <property type="entry name" value="DD-peptidase/beta-lactamase superfamily"/>
    <property type="match status" value="1"/>
</dbReference>
<dbReference type="Proteomes" id="UP000276128">
    <property type="component" value="Unassembled WGS sequence"/>
</dbReference>
<reference evidence="21 22" key="1">
    <citation type="submission" date="2018-12" db="EMBL/GenBank/DDBJ databases">
        <title>Bacillus ochoae sp. nov., Paenibacillus whitsoniae sp. nov., Paenibacillus spiritus sp. nov. Isolated from the Mars Exploration Rover during spacecraft assembly.</title>
        <authorList>
            <person name="Seuylemezian A."/>
            <person name="Vaishampayan P."/>
        </authorList>
    </citation>
    <scope>NUCLEOTIDE SEQUENCE [LARGE SCALE GENOMIC DNA]</scope>
    <source>
        <strain evidence="21 22">MER 54</strain>
    </source>
</reference>
<keyword evidence="6" id="KW-0645">Protease</keyword>
<feature type="region of interest" description="Disordered" evidence="17">
    <location>
        <begin position="662"/>
        <end position="690"/>
    </location>
</feature>
<dbReference type="NCBIfam" id="TIGR02074">
    <property type="entry name" value="PBP_1a_fam"/>
    <property type="match status" value="1"/>
</dbReference>
<comment type="subcellular location">
    <subcellularLocation>
        <location evidence="1">Cell membrane</location>
    </subcellularLocation>
</comment>
<dbReference type="OrthoDB" id="9766909at2"/>
<dbReference type="GO" id="GO:0008955">
    <property type="term" value="F:peptidoglycan glycosyltransferase activity"/>
    <property type="evidence" value="ECO:0007669"/>
    <property type="project" value="UniProtKB-EC"/>
</dbReference>
<evidence type="ECO:0000256" key="12">
    <source>
        <dbReference type="ARBA" id="ARBA00023136"/>
    </source>
</evidence>
<keyword evidence="4" id="KW-1003">Cell membrane</keyword>
<dbReference type="Pfam" id="PF00912">
    <property type="entry name" value="Transgly"/>
    <property type="match status" value="1"/>
</dbReference>
<dbReference type="GO" id="GO:0008360">
    <property type="term" value="P:regulation of cell shape"/>
    <property type="evidence" value="ECO:0007669"/>
    <property type="project" value="UniProtKB-KW"/>
</dbReference>
<evidence type="ECO:0000259" key="20">
    <source>
        <dbReference type="Pfam" id="PF00912"/>
    </source>
</evidence>
<organism evidence="21 22">
    <name type="scientific">Paenibacillus whitsoniae</name>
    <dbReference type="NCBI Taxonomy" id="2496558"/>
    <lineage>
        <taxon>Bacteria</taxon>
        <taxon>Bacillati</taxon>
        <taxon>Bacillota</taxon>
        <taxon>Bacilli</taxon>
        <taxon>Bacillales</taxon>
        <taxon>Paenibacillaceae</taxon>
        <taxon>Paenibacillus</taxon>
    </lineage>
</organism>
<keyword evidence="7" id="KW-0328">Glycosyltransferase</keyword>
<keyword evidence="5" id="KW-0121">Carboxypeptidase</keyword>
<evidence type="ECO:0000256" key="3">
    <source>
        <dbReference type="ARBA" id="ARBA00007739"/>
    </source>
</evidence>
<evidence type="ECO:0000256" key="9">
    <source>
        <dbReference type="ARBA" id="ARBA00022801"/>
    </source>
</evidence>
<evidence type="ECO:0000256" key="18">
    <source>
        <dbReference type="SAM" id="Phobius"/>
    </source>
</evidence>
<keyword evidence="10" id="KW-0133">Cell shape</keyword>
<feature type="transmembrane region" description="Helical" evidence="18">
    <location>
        <begin position="35"/>
        <end position="56"/>
    </location>
</feature>
<dbReference type="PANTHER" id="PTHR32282">
    <property type="entry name" value="BINDING PROTEIN TRANSPEPTIDASE, PUTATIVE-RELATED"/>
    <property type="match status" value="1"/>
</dbReference>
<dbReference type="InterPro" id="IPR023346">
    <property type="entry name" value="Lysozyme-like_dom_sf"/>
</dbReference>
<keyword evidence="9" id="KW-0378">Hydrolase</keyword>
<feature type="domain" description="Penicillin-binding protein transpeptidase" evidence="19">
    <location>
        <begin position="342"/>
        <end position="611"/>
    </location>
</feature>
<name>A0A430JF02_9BACL</name>
<evidence type="ECO:0000256" key="7">
    <source>
        <dbReference type="ARBA" id="ARBA00022676"/>
    </source>
</evidence>
<comment type="catalytic activity">
    <reaction evidence="15">
        <text>Preferential cleavage: (Ac)2-L-Lys-D-Ala-|-D-Ala. Also transpeptidation of peptidyl-alanyl moieties that are N-acyl substituents of D-alanine.</text>
        <dbReference type="EC" id="3.4.16.4"/>
    </reaction>
</comment>
<keyword evidence="18" id="KW-0812">Transmembrane</keyword>
<dbReference type="SUPFAM" id="SSF53955">
    <property type="entry name" value="Lysozyme-like"/>
    <property type="match status" value="1"/>
</dbReference>
<dbReference type="FunFam" id="1.10.3810.10:FF:000001">
    <property type="entry name" value="Penicillin-binding protein 1A"/>
    <property type="match status" value="1"/>
</dbReference>
<keyword evidence="12 18" id="KW-0472">Membrane</keyword>
<keyword evidence="14" id="KW-0961">Cell wall biogenesis/degradation</keyword>
<feature type="domain" description="Glycosyl transferase family 51" evidence="20">
    <location>
        <begin position="77"/>
        <end position="252"/>
    </location>
</feature>
<evidence type="ECO:0000256" key="1">
    <source>
        <dbReference type="ARBA" id="ARBA00004236"/>
    </source>
</evidence>
<dbReference type="GO" id="GO:0009252">
    <property type="term" value="P:peptidoglycan biosynthetic process"/>
    <property type="evidence" value="ECO:0007669"/>
    <property type="project" value="UniProtKB-KW"/>
</dbReference>
<protein>
    <submittedName>
        <fullName evidence="21">PBP1A family penicillin-binding protein</fullName>
    </submittedName>
</protein>